<name>A0AAF0D4G4_9CAUD</name>
<dbReference type="EMBL" id="OQ507919">
    <property type="protein sequence ID" value="WEU68290.1"/>
    <property type="molecule type" value="Genomic_DNA"/>
</dbReference>
<dbReference type="GO" id="GO:0016787">
    <property type="term" value="F:hydrolase activity"/>
    <property type="evidence" value="ECO:0007669"/>
    <property type="project" value="UniProtKB-KW"/>
</dbReference>
<evidence type="ECO:0000313" key="1">
    <source>
        <dbReference type="EMBL" id="WEU68290.1"/>
    </source>
</evidence>
<dbReference type="Proteomes" id="UP001222071">
    <property type="component" value="Segment"/>
</dbReference>
<protein>
    <submittedName>
        <fullName evidence="1">Hydrolase</fullName>
    </submittedName>
</protein>
<evidence type="ECO:0000313" key="2">
    <source>
        <dbReference type="Proteomes" id="UP001222071"/>
    </source>
</evidence>
<proteinExistence type="predicted"/>
<reference evidence="1" key="1">
    <citation type="submission" date="2023-02" db="EMBL/GenBank/DDBJ databases">
        <authorList>
            <person name="Veilleux F.I."/>
            <person name="Ayyash I.E."/>
            <person name="Page S.T."/>
        </authorList>
    </citation>
    <scope>NUCLEOTIDE SEQUENCE</scope>
</reference>
<keyword evidence="1" id="KW-0378">Hydrolase</keyword>
<sequence>MALHEVNLWNFNSRTHSSLDVGAPYGGLYSGRIDLPESYRKSKMFKVRVSGTHALETYASYSAMLTGIGGTSVSNLNGREAIIEFNTSSSTNGLRGIYSVEGVFVRDWHPDEALTKGAAEMFIKPHGVDEYVWTGSQSVGNGSELNLLSLNGFSTDVATGATTINAASLVVLPAEVKSRGLIISVILDGTYDQQGPHEMKVQIRSADGKTLQQSSPLYVLDKNVKKLTATFADYTLGVYDESSTTGFKLVFINDSTSNMSLTGVRIVVQNISNPDFTRS</sequence>
<accession>A0AAF0D4G4</accession>
<organism evidence="1 2">
    <name type="scientific">Escherichia phage vB_Ec_Tarrare</name>
    <dbReference type="NCBI Taxonomy" id="3032379"/>
    <lineage>
        <taxon>Viruses</taxon>
        <taxon>Duplodnaviria</taxon>
        <taxon>Heunggongvirae</taxon>
        <taxon>Uroviricota</taxon>
        <taxon>Caudoviricetes</taxon>
        <taxon>Autographivirales</taxon>
        <taxon>Autotranscriptaviridae</taxon>
        <taxon>Studiervirinae</taxon>
        <taxon>Rindgevirus</taxon>
        <taxon>Rindgevirus tarrare</taxon>
    </lineage>
</organism>
<gene>
    <name evidence="1" type="ORF">TARRARE_44</name>
</gene>
<keyword evidence="2" id="KW-1185">Reference proteome</keyword>